<gene>
    <name evidence="2" type="ORF">CSUI_005683</name>
</gene>
<organism evidence="2 3">
    <name type="scientific">Cystoisospora suis</name>
    <dbReference type="NCBI Taxonomy" id="483139"/>
    <lineage>
        <taxon>Eukaryota</taxon>
        <taxon>Sar</taxon>
        <taxon>Alveolata</taxon>
        <taxon>Apicomplexa</taxon>
        <taxon>Conoidasida</taxon>
        <taxon>Coccidia</taxon>
        <taxon>Eucoccidiorida</taxon>
        <taxon>Eimeriorina</taxon>
        <taxon>Sarcocystidae</taxon>
        <taxon>Cystoisospora</taxon>
    </lineage>
</organism>
<dbReference type="VEuPathDB" id="ToxoDB:CSUI_005683"/>
<feature type="compositionally biased region" description="Polar residues" evidence="1">
    <location>
        <begin position="569"/>
        <end position="602"/>
    </location>
</feature>
<feature type="region of interest" description="Disordered" evidence="1">
    <location>
        <begin position="196"/>
        <end position="215"/>
    </location>
</feature>
<feature type="compositionally biased region" description="Low complexity" evidence="1">
    <location>
        <begin position="603"/>
        <end position="624"/>
    </location>
</feature>
<feature type="compositionally biased region" description="Basic and acidic residues" evidence="1">
    <location>
        <begin position="260"/>
        <end position="278"/>
    </location>
</feature>
<feature type="region of interest" description="Disordered" evidence="1">
    <location>
        <begin position="1"/>
        <end position="57"/>
    </location>
</feature>
<feature type="compositionally biased region" description="Polar residues" evidence="1">
    <location>
        <begin position="132"/>
        <end position="157"/>
    </location>
</feature>
<feature type="compositionally biased region" description="Basic and acidic residues" evidence="1">
    <location>
        <begin position="43"/>
        <end position="56"/>
    </location>
</feature>
<feature type="region of interest" description="Disordered" evidence="1">
    <location>
        <begin position="414"/>
        <end position="445"/>
    </location>
</feature>
<dbReference type="RefSeq" id="XP_067922169.1">
    <property type="nucleotide sequence ID" value="XM_068065853.1"/>
</dbReference>
<name>A0A2C6K4M8_9APIC</name>
<feature type="compositionally biased region" description="Polar residues" evidence="1">
    <location>
        <begin position="490"/>
        <end position="501"/>
    </location>
</feature>
<dbReference type="Proteomes" id="UP000221165">
    <property type="component" value="Unassembled WGS sequence"/>
</dbReference>
<feature type="compositionally biased region" description="Polar residues" evidence="1">
    <location>
        <begin position="1"/>
        <end position="11"/>
    </location>
</feature>
<feature type="region of interest" description="Disordered" evidence="1">
    <location>
        <begin position="227"/>
        <end position="278"/>
    </location>
</feature>
<evidence type="ECO:0000256" key="1">
    <source>
        <dbReference type="SAM" id="MobiDB-lite"/>
    </source>
</evidence>
<reference evidence="2 3" key="1">
    <citation type="journal article" date="2017" name="Int. J. Parasitol.">
        <title>The genome of the protozoan parasite Cystoisospora suis and a reverse vaccinology approach to identify vaccine candidates.</title>
        <authorList>
            <person name="Palmieri N."/>
            <person name="Shrestha A."/>
            <person name="Ruttkowski B."/>
            <person name="Beck T."/>
            <person name="Vogl C."/>
            <person name="Tomley F."/>
            <person name="Blake D.P."/>
            <person name="Joachim A."/>
        </authorList>
    </citation>
    <scope>NUCLEOTIDE SEQUENCE [LARGE SCALE GENOMIC DNA]</scope>
    <source>
        <strain evidence="2 3">Wien I</strain>
    </source>
</reference>
<keyword evidence="3" id="KW-1185">Reference proteome</keyword>
<dbReference type="AlphaFoldDB" id="A0A2C6K4M8"/>
<feature type="compositionally biased region" description="Basic and acidic residues" evidence="1">
    <location>
        <begin position="239"/>
        <end position="251"/>
    </location>
</feature>
<comment type="caution">
    <text evidence="2">The sequence shown here is derived from an EMBL/GenBank/DDBJ whole genome shotgun (WGS) entry which is preliminary data.</text>
</comment>
<feature type="compositionally biased region" description="Basic and acidic residues" evidence="1">
    <location>
        <begin position="101"/>
        <end position="130"/>
    </location>
</feature>
<sequence length="659" mass="69189">SYTPTSPSPRVSASRLPHPDRQGASPLSPLDQETEGNCGVGGHLREETSLKTRGEARPPAVWLSAPVVSPSPPALGDFHGLGWPLRPLAAVTRLRPAAKTNGRESEKGGESAREGLESDLKPMARDRDNDFSPGQSVSSTDEPQNRSGETSFPQSQTVKGEVQRGEVEEGEFSPGASANRPAPGSPHVRPGALQMKQEESVQNREVQVSQRPKVFRGDSVRSVDCLGPVTLQQPQQRSCRGDRSHNERTEAVAEAQATKTPKEETLRKDSQSGKRKTEPVHFIICSDDDVACPPPAESNRIMRHDGAELVLSCNAVSNCRREHSCCWGEGGTGCSRHRYQISHSDSAHLMTHTGAPCTVHPPPPIHSCSCCTPRCAWAWAGTCCRASSLVACPSSPPVCSSNASAKGVCRCSGGDTSCSSEASEAGRVPRSRGTKDHIGGGGAEYETCSSSSSSFSPCSFQSRSFLSLDPWSGCDNEYPATGKPQGMEGQETQNKDSNSNGVPAAQGGSTLGEDDLSSGGGGVPKGGACSTSSAKIDQTKSDRTRYSTSSSSSSSSIAQKRRVVRHGTIVSNGSRSQCSTQGPNSRGSSSRALSPNKKPSQKPSVFLSSSSPSASTTHSVSAAPTDKKADVFSAGLGEKGARHKNSPGGVGEARRGKNV</sequence>
<feature type="region of interest" description="Disordered" evidence="1">
    <location>
        <begin position="94"/>
        <end position="190"/>
    </location>
</feature>
<protein>
    <submittedName>
        <fullName evidence="2">Uncharacterized protein</fullName>
    </submittedName>
</protein>
<dbReference type="GeneID" id="94429064"/>
<dbReference type="EMBL" id="MIGC01002743">
    <property type="protein sequence ID" value="PHJ20481.1"/>
    <property type="molecule type" value="Genomic_DNA"/>
</dbReference>
<feature type="region of interest" description="Disordered" evidence="1">
    <location>
        <begin position="476"/>
        <end position="659"/>
    </location>
</feature>
<evidence type="ECO:0000313" key="2">
    <source>
        <dbReference type="EMBL" id="PHJ20481.1"/>
    </source>
</evidence>
<feature type="compositionally biased region" description="Low complexity" evidence="1">
    <location>
        <begin position="547"/>
        <end position="556"/>
    </location>
</feature>
<accession>A0A2C6K4M8</accession>
<evidence type="ECO:0000313" key="3">
    <source>
        <dbReference type="Proteomes" id="UP000221165"/>
    </source>
</evidence>
<proteinExistence type="predicted"/>
<feature type="non-terminal residue" evidence="2">
    <location>
        <position position="1"/>
    </location>
</feature>